<dbReference type="PANTHER" id="PTHR43557:SF2">
    <property type="entry name" value="RIESKE DOMAIN-CONTAINING PROTEIN-RELATED"/>
    <property type="match status" value="1"/>
</dbReference>
<dbReference type="Proteomes" id="UP000077752">
    <property type="component" value="Unassembled WGS sequence"/>
</dbReference>
<dbReference type="InterPro" id="IPR016156">
    <property type="entry name" value="FAD/NAD-linked_Rdtase_dimer_sf"/>
</dbReference>
<dbReference type="Pfam" id="PF07992">
    <property type="entry name" value="Pyr_redox_2"/>
    <property type="match status" value="1"/>
</dbReference>
<evidence type="ECO:0000313" key="8">
    <source>
        <dbReference type="Proteomes" id="UP000077752"/>
    </source>
</evidence>
<dbReference type="PRINTS" id="PR00411">
    <property type="entry name" value="PNDRDTASEI"/>
</dbReference>
<feature type="domain" description="Reductase C-terminal" evidence="6">
    <location>
        <begin position="331"/>
        <end position="415"/>
    </location>
</feature>
<dbReference type="AlphaFoldDB" id="A0A177SUY9"/>
<dbReference type="RefSeq" id="WP_064301337.1">
    <property type="nucleotide sequence ID" value="NZ_LUCV01000004.1"/>
</dbReference>
<sequence length="418" mass="45204">MIESTSLTAIIVGAGHAAGELATSLRDQGWQGRIVLIGEELHLPYHRPPLSKAYLCGAVTAQSLLIKPRATYDKANVEIISGVRVTRIDRDASLVHLADGRTAHYDRLILATGGRPRPLPIPRIEQAEASGNFHYLRTLADVDRIRQQFEPGLRLVIVGGGYIGLEVAAVAVERGLKVTVLEALPRVLARVTAPELSAFYEARHRQAGVVIRTDTQVRDVQLDPSGDAVCAVLCADGSSVAADLVVVGIGLLPNVELAVEAGLEVENGILVDAFGQTSDPRIHAAGDCTNHPNPLLGRRLRLESVPNALEQARCVAATLCGKPKAHASIPWFWSDQYALKLKMVGLSQGYDQLVIRGTPQDDSFCAFYLKEGVILAADTVNRPPEFMLAKRFIAERIKVDAARLADDTRPLKDLLPVT</sequence>
<evidence type="ECO:0000259" key="6">
    <source>
        <dbReference type="Pfam" id="PF14759"/>
    </source>
</evidence>
<evidence type="ECO:0000313" key="7">
    <source>
        <dbReference type="EMBL" id="OAI94764.1"/>
    </source>
</evidence>
<keyword evidence="2" id="KW-0285">Flavoprotein</keyword>
<dbReference type="GO" id="GO:0016651">
    <property type="term" value="F:oxidoreductase activity, acting on NAD(P)H"/>
    <property type="evidence" value="ECO:0007669"/>
    <property type="project" value="TreeGrafter"/>
</dbReference>
<dbReference type="InterPro" id="IPR023753">
    <property type="entry name" value="FAD/NAD-binding_dom"/>
</dbReference>
<dbReference type="PANTHER" id="PTHR43557">
    <property type="entry name" value="APOPTOSIS-INDUCING FACTOR 1"/>
    <property type="match status" value="1"/>
</dbReference>
<dbReference type="SUPFAM" id="SSF51905">
    <property type="entry name" value="FAD/NAD(P)-binding domain"/>
    <property type="match status" value="2"/>
</dbReference>
<dbReference type="PRINTS" id="PR00368">
    <property type="entry name" value="FADPNR"/>
</dbReference>
<feature type="domain" description="FAD/NAD(P)-binding" evidence="5">
    <location>
        <begin position="10"/>
        <end position="312"/>
    </location>
</feature>
<dbReference type="Pfam" id="PF14759">
    <property type="entry name" value="Reductase_C"/>
    <property type="match status" value="1"/>
</dbReference>
<comment type="cofactor">
    <cofactor evidence="1">
        <name>FAD</name>
        <dbReference type="ChEBI" id="CHEBI:57692"/>
    </cofactor>
</comment>
<dbReference type="Gene3D" id="3.50.50.60">
    <property type="entry name" value="FAD/NAD(P)-binding domain"/>
    <property type="match status" value="2"/>
</dbReference>
<evidence type="ECO:0000256" key="4">
    <source>
        <dbReference type="ARBA" id="ARBA00023002"/>
    </source>
</evidence>
<dbReference type="SUPFAM" id="SSF55424">
    <property type="entry name" value="FAD/NAD-linked reductases, dimerisation (C-terminal) domain"/>
    <property type="match status" value="1"/>
</dbReference>
<evidence type="ECO:0000256" key="3">
    <source>
        <dbReference type="ARBA" id="ARBA00022827"/>
    </source>
</evidence>
<dbReference type="Gene3D" id="3.30.390.30">
    <property type="match status" value="1"/>
</dbReference>
<comment type="caution">
    <text evidence="7">The sequence shown here is derived from an EMBL/GenBank/DDBJ whole genome shotgun (WGS) entry which is preliminary data.</text>
</comment>
<organism evidence="7 8">
    <name type="scientific">Pseudomonas putida</name>
    <name type="common">Arthrobacter siderocapsulatus</name>
    <dbReference type="NCBI Taxonomy" id="303"/>
    <lineage>
        <taxon>Bacteria</taxon>
        <taxon>Pseudomonadati</taxon>
        <taxon>Pseudomonadota</taxon>
        <taxon>Gammaproteobacteria</taxon>
        <taxon>Pseudomonadales</taxon>
        <taxon>Pseudomonadaceae</taxon>
        <taxon>Pseudomonas</taxon>
    </lineage>
</organism>
<dbReference type="InterPro" id="IPR036188">
    <property type="entry name" value="FAD/NAD-bd_sf"/>
</dbReference>
<evidence type="ECO:0000259" key="5">
    <source>
        <dbReference type="Pfam" id="PF07992"/>
    </source>
</evidence>
<accession>A0A177SUY9</accession>
<dbReference type="EMBL" id="LUCV01000004">
    <property type="protein sequence ID" value="OAI94764.1"/>
    <property type="molecule type" value="Genomic_DNA"/>
</dbReference>
<dbReference type="InterPro" id="IPR028202">
    <property type="entry name" value="Reductase_C"/>
</dbReference>
<keyword evidence="4" id="KW-0560">Oxidoreductase</keyword>
<keyword evidence="3" id="KW-0274">FAD</keyword>
<dbReference type="InterPro" id="IPR050446">
    <property type="entry name" value="FAD-oxidoreductase/Apoptosis"/>
</dbReference>
<gene>
    <name evidence="7" type="ORF">AYO28_06965</name>
</gene>
<proteinExistence type="predicted"/>
<protein>
    <submittedName>
        <fullName evidence="7">Pyridine nucleotide-disulfide oxidoreductase</fullName>
    </submittedName>
</protein>
<dbReference type="GO" id="GO:0005737">
    <property type="term" value="C:cytoplasm"/>
    <property type="evidence" value="ECO:0007669"/>
    <property type="project" value="TreeGrafter"/>
</dbReference>
<evidence type="ECO:0000256" key="2">
    <source>
        <dbReference type="ARBA" id="ARBA00022630"/>
    </source>
</evidence>
<evidence type="ECO:0000256" key="1">
    <source>
        <dbReference type="ARBA" id="ARBA00001974"/>
    </source>
</evidence>
<reference evidence="7 8" key="1">
    <citation type="submission" date="2016-03" db="EMBL/GenBank/DDBJ databases">
        <title>Draft Genome Assembly of Pseudomonas putida strain CBF10-2.</title>
        <authorList>
            <person name="Iyer R.S."/>
            <person name="Damania A."/>
        </authorList>
    </citation>
    <scope>NUCLEOTIDE SEQUENCE [LARGE SCALE GENOMIC DNA]</scope>
    <source>
        <strain evidence="7 8">CBF10-2</strain>
    </source>
</reference>
<name>A0A177SUY9_PSEPU</name>